<proteinExistence type="predicted"/>
<sequence>MVRAYSGAATIGLGSLKTAPSDQEGVLSRAELLSPASSPQRHIGSSSMGGGLRSLASTFSSSLSMGDAFSGRGIILRRF</sequence>
<dbReference type="Proteomes" id="UP000050761">
    <property type="component" value="Unassembled WGS sequence"/>
</dbReference>
<protein>
    <submittedName>
        <fullName evidence="3">Secreted protein</fullName>
    </submittedName>
</protein>
<reference evidence="3" key="2">
    <citation type="submission" date="2019-09" db="UniProtKB">
        <authorList>
            <consortium name="WormBaseParasite"/>
        </authorList>
    </citation>
    <scope>IDENTIFICATION</scope>
</reference>
<gene>
    <name evidence="1" type="ORF">HPBE_LOCUS1093</name>
</gene>
<evidence type="ECO:0000313" key="2">
    <source>
        <dbReference type="Proteomes" id="UP000050761"/>
    </source>
</evidence>
<accession>A0A183F4K0</accession>
<evidence type="ECO:0000313" key="1">
    <source>
        <dbReference type="EMBL" id="VDO19475.1"/>
    </source>
</evidence>
<name>A0A183F4K0_HELPZ</name>
<dbReference type="EMBL" id="UZAH01001065">
    <property type="protein sequence ID" value="VDO19475.1"/>
    <property type="molecule type" value="Genomic_DNA"/>
</dbReference>
<organism evidence="2 3">
    <name type="scientific">Heligmosomoides polygyrus</name>
    <name type="common">Parasitic roundworm</name>
    <dbReference type="NCBI Taxonomy" id="6339"/>
    <lineage>
        <taxon>Eukaryota</taxon>
        <taxon>Metazoa</taxon>
        <taxon>Ecdysozoa</taxon>
        <taxon>Nematoda</taxon>
        <taxon>Chromadorea</taxon>
        <taxon>Rhabditida</taxon>
        <taxon>Rhabditina</taxon>
        <taxon>Rhabditomorpha</taxon>
        <taxon>Strongyloidea</taxon>
        <taxon>Heligmosomidae</taxon>
        <taxon>Heligmosomoides</taxon>
    </lineage>
</organism>
<keyword evidence="2" id="KW-1185">Reference proteome</keyword>
<reference evidence="1 2" key="1">
    <citation type="submission" date="2018-11" db="EMBL/GenBank/DDBJ databases">
        <authorList>
            <consortium name="Pathogen Informatics"/>
        </authorList>
    </citation>
    <scope>NUCLEOTIDE SEQUENCE [LARGE SCALE GENOMIC DNA]</scope>
</reference>
<dbReference type="WBParaSite" id="HPBE_0000109201-mRNA-1">
    <property type="protein sequence ID" value="HPBE_0000109201-mRNA-1"/>
    <property type="gene ID" value="HPBE_0000109201"/>
</dbReference>
<accession>A0A3P7X106</accession>
<evidence type="ECO:0000313" key="3">
    <source>
        <dbReference type="WBParaSite" id="HPBE_0000109201-mRNA-1"/>
    </source>
</evidence>
<dbReference type="AlphaFoldDB" id="A0A183F4K0"/>